<accession>A0A916XYX1</accession>
<keyword evidence="1" id="KW-1133">Transmembrane helix</keyword>
<gene>
    <name evidence="2" type="ORF">GCM10011343_11210</name>
</gene>
<reference evidence="2" key="2">
    <citation type="submission" date="2020-09" db="EMBL/GenBank/DDBJ databases">
        <authorList>
            <person name="Sun Q."/>
            <person name="Zhou Y."/>
        </authorList>
    </citation>
    <scope>NUCLEOTIDE SEQUENCE</scope>
    <source>
        <strain evidence="2">CGMCC 1.12506</strain>
    </source>
</reference>
<name>A0A916XYX1_9FLAO</name>
<dbReference type="Proteomes" id="UP000625735">
    <property type="component" value="Unassembled WGS sequence"/>
</dbReference>
<proteinExistence type="predicted"/>
<reference evidence="2" key="1">
    <citation type="journal article" date="2014" name="Int. J. Syst. Evol. Microbiol.">
        <title>Complete genome sequence of Corynebacterium casei LMG S-19264T (=DSM 44701T), isolated from a smear-ripened cheese.</title>
        <authorList>
            <consortium name="US DOE Joint Genome Institute (JGI-PGF)"/>
            <person name="Walter F."/>
            <person name="Albersmeier A."/>
            <person name="Kalinowski J."/>
            <person name="Ruckert C."/>
        </authorList>
    </citation>
    <scope>NUCLEOTIDE SEQUENCE</scope>
    <source>
        <strain evidence="2">CGMCC 1.12506</strain>
    </source>
</reference>
<keyword evidence="1" id="KW-0812">Transmembrane</keyword>
<comment type="caution">
    <text evidence="2">The sequence shown here is derived from an EMBL/GenBank/DDBJ whole genome shotgun (WGS) entry which is preliminary data.</text>
</comment>
<feature type="transmembrane region" description="Helical" evidence="1">
    <location>
        <begin position="41"/>
        <end position="60"/>
    </location>
</feature>
<keyword evidence="3" id="KW-1185">Reference proteome</keyword>
<organism evidence="2 3">
    <name type="scientific">Flavobacterium orientale</name>
    <dbReference type="NCBI Taxonomy" id="1756020"/>
    <lineage>
        <taxon>Bacteria</taxon>
        <taxon>Pseudomonadati</taxon>
        <taxon>Bacteroidota</taxon>
        <taxon>Flavobacteriia</taxon>
        <taxon>Flavobacteriales</taxon>
        <taxon>Flavobacteriaceae</taxon>
        <taxon>Flavobacterium</taxon>
    </lineage>
</organism>
<dbReference type="AlphaFoldDB" id="A0A916XYX1"/>
<evidence type="ECO:0000256" key="1">
    <source>
        <dbReference type="SAM" id="Phobius"/>
    </source>
</evidence>
<evidence type="ECO:0000313" key="2">
    <source>
        <dbReference type="EMBL" id="GGD22772.1"/>
    </source>
</evidence>
<protein>
    <submittedName>
        <fullName evidence="2">Uncharacterized protein</fullName>
    </submittedName>
</protein>
<dbReference type="EMBL" id="BMFG01000003">
    <property type="protein sequence ID" value="GGD22772.1"/>
    <property type="molecule type" value="Genomic_DNA"/>
</dbReference>
<evidence type="ECO:0000313" key="3">
    <source>
        <dbReference type="Proteomes" id="UP000625735"/>
    </source>
</evidence>
<sequence>MLIGILIYLISPVKANENLIFTFFPMAILATGFVEMTKDDFWKQIIMGIFILIGITLFVFQL</sequence>
<keyword evidence="1" id="KW-0472">Membrane</keyword>